<feature type="transmembrane region" description="Helical" evidence="7">
    <location>
        <begin position="193"/>
        <end position="218"/>
    </location>
</feature>
<keyword evidence="4 7" id="KW-0472">Membrane</keyword>
<evidence type="ECO:0000313" key="9">
    <source>
        <dbReference type="EMBL" id="RMX77979.1"/>
    </source>
</evidence>
<accession>A0A3M6ZXN4</accession>
<protein>
    <recommendedName>
        <fullName evidence="8">Rhodopsin domain-containing protein</fullName>
    </recommendedName>
</protein>
<dbReference type="GO" id="GO:0016020">
    <property type="term" value="C:membrane"/>
    <property type="evidence" value="ECO:0007669"/>
    <property type="project" value="UniProtKB-SubCell"/>
</dbReference>
<evidence type="ECO:0000313" key="10">
    <source>
        <dbReference type="EMBL" id="RMY20084.1"/>
    </source>
</evidence>
<evidence type="ECO:0000256" key="4">
    <source>
        <dbReference type="ARBA" id="ARBA00023136"/>
    </source>
</evidence>
<feature type="transmembrane region" description="Helical" evidence="7">
    <location>
        <begin position="230"/>
        <end position="252"/>
    </location>
</feature>
<evidence type="ECO:0000256" key="2">
    <source>
        <dbReference type="ARBA" id="ARBA00022692"/>
    </source>
</evidence>
<evidence type="ECO:0000256" key="7">
    <source>
        <dbReference type="SAM" id="Phobius"/>
    </source>
</evidence>
<evidence type="ECO:0000256" key="6">
    <source>
        <dbReference type="SAM" id="MobiDB-lite"/>
    </source>
</evidence>
<dbReference type="EMBL" id="QWIL01000346">
    <property type="protein sequence ID" value="RMY20084.1"/>
    <property type="molecule type" value="Genomic_DNA"/>
</dbReference>
<evidence type="ECO:0000313" key="11">
    <source>
        <dbReference type="Proteomes" id="UP000271337"/>
    </source>
</evidence>
<feature type="transmembrane region" description="Helical" evidence="7">
    <location>
        <begin position="111"/>
        <end position="132"/>
    </location>
</feature>
<dbReference type="Proteomes" id="UP000271337">
    <property type="component" value="Unassembled WGS sequence"/>
</dbReference>
<dbReference type="Pfam" id="PF20684">
    <property type="entry name" value="Fung_rhodopsin"/>
    <property type="match status" value="1"/>
</dbReference>
<feature type="transmembrane region" description="Helical" evidence="7">
    <location>
        <begin position="272"/>
        <end position="293"/>
    </location>
</feature>
<dbReference type="InterPro" id="IPR052337">
    <property type="entry name" value="SAT4-like"/>
</dbReference>
<dbReference type="EMBL" id="QWIJ01000886">
    <property type="protein sequence ID" value="RMX77979.1"/>
    <property type="molecule type" value="Genomic_DNA"/>
</dbReference>
<dbReference type="AlphaFoldDB" id="A0A3M6ZXN4"/>
<feature type="region of interest" description="Disordered" evidence="6">
    <location>
        <begin position="381"/>
        <end position="428"/>
    </location>
</feature>
<feature type="region of interest" description="Disordered" evidence="6">
    <location>
        <begin position="308"/>
        <end position="369"/>
    </location>
</feature>
<feature type="compositionally biased region" description="Basic and acidic residues" evidence="6">
    <location>
        <begin position="401"/>
        <end position="410"/>
    </location>
</feature>
<comment type="subcellular location">
    <subcellularLocation>
        <location evidence="1">Membrane</location>
        <topology evidence="1">Multi-pass membrane protein</topology>
    </subcellularLocation>
</comment>
<evidence type="ECO:0000256" key="3">
    <source>
        <dbReference type="ARBA" id="ARBA00022989"/>
    </source>
</evidence>
<keyword evidence="2 7" id="KW-0812">Transmembrane</keyword>
<proteinExistence type="inferred from homology"/>
<feature type="compositionally biased region" description="Polar residues" evidence="6">
    <location>
        <begin position="308"/>
        <end position="321"/>
    </location>
</feature>
<organism evidence="10 11">
    <name type="scientific">Hortaea werneckii</name>
    <name type="common">Black yeast</name>
    <name type="synonym">Cladosporium werneckii</name>
    <dbReference type="NCBI Taxonomy" id="91943"/>
    <lineage>
        <taxon>Eukaryota</taxon>
        <taxon>Fungi</taxon>
        <taxon>Dikarya</taxon>
        <taxon>Ascomycota</taxon>
        <taxon>Pezizomycotina</taxon>
        <taxon>Dothideomycetes</taxon>
        <taxon>Dothideomycetidae</taxon>
        <taxon>Mycosphaerellales</taxon>
        <taxon>Teratosphaeriaceae</taxon>
        <taxon>Hortaea</taxon>
    </lineage>
</organism>
<comment type="similarity">
    <text evidence="5">Belongs to the SAT4 family.</text>
</comment>
<evidence type="ECO:0000256" key="1">
    <source>
        <dbReference type="ARBA" id="ARBA00004141"/>
    </source>
</evidence>
<feature type="domain" description="Rhodopsin" evidence="8">
    <location>
        <begin position="49"/>
        <end position="295"/>
    </location>
</feature>
<reference evidence="11 12" key="1">
    <citation type="journal article" date="2018" name="BMC Genomics">
        <title>Genomic evidence for intraspecific hybridization in a clonal and extremely halotolerant yeast.</title>
        <authorList>
            <person name="Gostincar C."/>
            <person name="Stajich J.E."/>
            <person name="Zupancic J."/>
            <person name="Zalar P."/>
            <person name="Gunde-Cimerman N."/>
        </authorList>
    </citation>
    <scope>NUCLEOTIDE SEQUENCE [LARGE SCALE GENOMIC DNA]</scope>
    <source>
        <strain evidence="9 12">EXF-6656</strain>
        <strain evidence="10 11">EXF-6669</strain>
    </source>
</reference>
<feature type="compositionally biased region" description="Basic and acidic residues" evidence="6">
    <location>
        <begin position="419"/>
        <end position="428"/>
    </location>
</feature>
<feature type="transmembrane region" description="Helical" evidence="7">
    <location>
        <begin position="72"/>
        <end position="91"/>
    </location>
</feature>
<evidence type="ECO:0000313" key="12">
    <source>
        <dbReference type="Proteomes" id="UP000281245"/>
    </source>
</evidence>
<dbReference type="InterPro" id="IPR049326">
    <property type="entry name" value="Rhodopsin_dom_fungi"/>
</dbReference>
<dbReference type="PANTHER" id="PTHR33048:SF129">
    <property type="entry name" value="INTEGRAL MEMBRANE PROTEIN-RELATED"/>
    <property type="match status" value="1"/>
</dbReference>
<feature type="transmembrane region" description="Helical" evidence="7">
    <location>
        <begin position="29"/>
        <end position="51"/>
    </location>
</feature>
<sequence>MPGNFHEIPDDVAAAWPDPNYDNPRNHRAWLPEFAIVFLAVSTILVAGRLYERGMKRAGGWGLDDVLISSGWLFSCGLSVVACIDGAWYGLGRHTWDVRPEWYSGAALMGWLAQVLFLTSTCCTKCSVLLFYRRMVKDTGRWKYAIWTAIGLTAAYWLGFLLAYCLICRPLDAYWLSYNQGYDEPFQCIHGDVLTIFVGVLSVISDVYVVVLPFVILQSFDLEVPRRQKVALDIIFSLSIIVAGAGIARTYYLWKINRTYDTSWVGFDLFTWSLVECHLAIIFACAPSLRAFIRRYLGESLSRRFTSSLSNSKQTKSNTTPREGEERLAPSDTKYTAAAPKGPRFGVSIEHDSDGSLRTNSSDAEPAIRNAEDYELYNLRQLDKHGRMRSNTSESISQYHGDPKKRHDVDSAPSARGLARTDDNAPPI</sequence>
<feature type="transmembrane region" description="Helical" evidence="7">
    <location>
        <begin position="144"/>
        <end position="167"/>
    </location>
</feature>
<gene>
    <name evidence="10" type="ORF">D0867_04263</name>
    <name evidence="9" type="ORF">D0869_09452</name>
</gene>
<dbReference type="OrthoDB" id="4525788at2759"/>
<comment type="caution">
    <text evidence="10">The sequence shown here is derived from an EMBL/GenBank/DDBJ whole genome shotgun (WGS) entry which is preliminary data.</text>
</comment>
<dbReference type="PANTHER" id="PTHR33048">
    <property type="entry name" value="PTH11-LIKE INTEGRAL MEMBRANE PROTEIN (AFU_ORTHOLOGUE AFUA_5G11245)"/>
    <property type="match status" value="1"/>
</dbReference>
<keyword evidence="3 7" id="KW-1133">Transmembrane helix</keyword>
<evidence type="ECO:0000256" key="5">
    <source>
        <dbReference type="ARBA" id="ARBA00038359"/>
    </source>
</evidence>
<dbReference type="Proteomes" id="UP000281245">
    <property type="component" value="Unassembled WGS sequence"/>
</dbReference>
<feature type="compositionally biased region" description="Polar residues" evidence="6">
    <location>
        <begin position="389"/>
        <end position="398"/>
    </location>
</feature>
<name>A0A3M6ZXN4_HORWE</name>
<evidence type="ECO:0000259" key="8">
    <source>
        <dbReference type="Pfam" id="PF20684"/>
    </source>
</evidence>